<comment type="caution">
    <text evidence="1">The sequence shown here is derived from an EMBL/GenBank/DDBJ whole genome shotgun (WGS) entry which is preliminary data.</text>
</comment>
<evidence type="ECO:0000313" key="1">
    <source>
        <dbReference type="EMBL" id="MBM3281953.1"/>
    </source>
</evidence>
<organism evidence="1 2">
    <name type="scientific">Candidatus Iainarchaeum sp</name>
    <dbReference type="NCBI Taxonomy" id="3101447"/>
    <lineage>
        <taxon>Archaea</taxon>
        <taxon>Candidatus Iainarchaeota</taxon>
        <taxon>Candidatus Iainarchaeia</taxon>
        <taxon>Candidatus Iainarchaeales</taxon>
        <taxon>Candidatus Iainarchaeaceae</taxon>
        <taxon>Candidatus Iainarchaeum</taxon>
    </lineage>
</organism>
<sequence length="155" mass="16693">MKTNQLPLILIMITTLLLSGCVNENTTGNNPTSGNQNMPSTGKFVAGATCEIDEDCVYALNAYPIQKCISANCPPPEAEQPEPGNPAYEWTDAYLDECVNNTQLNGTNMQGEPLQIDKRNANCACEAVNLPGTSIDGQKICRKKIVETIPEDSGI</sequence>
<proteinExistence type="predicted"/>
<dbReference type="Proteomes" id="UP000774699">
    <property type="component" value="Unassembled WGS sequence"/>
</dbReference>
<evidence type="ECO:0000313" key="2">
    <source>
        <dbReference type="Proteomes" id="UP000774699"/>
    </source>
</evidence>
<dbReference type="EMBL" id="VGJJ01000005">
    <property type="protein sequence ID" value="MBM3281953.1"/>
    <property type="molecule type" value="Genomic_DNA"/>
</dbReference>
<protein>
    <recommendedName>
        <fullName evidence="3">Lipoprotein</fullName>
    </recommendedName>
</protein>
<dbReference type="PROSITE" id="PS51257">
    <property type="entry name" value="PROKAR_LIPOPROTEIN"/>
    <property type="match status" value="1"/>
</dbReference>
<gene>
    <name evidence="1" type="ORF">FJY86_01250</name>
</gene>
<dbReference type="AlphaFoldDB" id="A0A8T4C646"/>
<name>A0A8T4C646_9ARCH</name>
<reference evidence="1" key="1">
    <citation type="submission" date="2019-03" db="EMBL/GenBank/DDBJ databases">
        <title>Lake Tanganyika Metagenome-Assembled Genomes (MAGs).</title>
        <authorList>
            <person name="Tran P."/>
        </authorList>
    </citation>
    <scope>NUCLEOTIDE SEQUENCE</scope>
    <source>
        <strain evidence="1">M_DeepCast_50m_m2_156</strain>
    </source>
</reference>
<evidence type="ECO:0008006" key="3">
    <source>
        <dbReference type="Google" id="ProtNLM"/>
    </source>
</evidence>
<accession>A0A8T4C646</accession>